<accession>A0ABZ2ITC3</accession>
<evidence type="ECO:0000313" key="1">
    <source>
        <dbReference type="EMBL" id="WWV67842.1"/>
    </source>
</evidence>
<keyword evidence="2" id="KW-1185">Reference proteome</keyword>
<protein>
    <submittedName>
        <fullName evidence="1">Uncharacterized protein</fullName>
    </submittedName>
</protein>
<dbReference type="Proteomes" id="UP001320603">
    <property type="component" value="Chromosome"/>
</dbReference>
<reference evidence="1 2" key="1">
    <citation type="submission" date="2024-02" db="EMBL/GenBank/DDBJ databases">
        <title>Whole genome sequencing of Parabacteroides sp. AD58.</title>
        <authorList>
            <person name="Chaplin A.V."/>
            <person name="Pikina A.P."/>
            <person name="Sokolova S.R."/>
            <person name="Korostin D.O."/>
            <person name="Efimov B.A."/>
        </authorList>
    </citation>
    <scope>NUCLEOTIDE SEQUENCE [LARGE SCALE GENOMIC DNA]</scope>
    <source>
        <strain evidence="1 2">AD58</strain>
    </source>
</reference>
<organism evidence="1 2">
    <name type="scientific">Parabacteroides absconsus</name>
    <dbReference type="NCBI Taxonomy" id="2951805"/>
    <lineage>
        <taxon>Bacteria</taxon>
        <taxon>Pseudomonadati</taxon>
        <taxon>Bacteroidota</taxon>
        <taxon>Bacteroidia</taxon>
        <taxon>Bacteroidales</taxon>
        <taxon>Tannerellaceae</taxon>
        <taxon>Parabacteroides</taxon>
    </lineage>
</organism>
<gene>
    <name evidence="1" type="ORF">NEE14_007815</name>
</gene>
<name>A0ABZ2ITC3_9BACT</name>
<proteinExistence type="predicted"/>
<evidence type="ECO:0000313" key="2">
    <source>
        <dbReference type="Proteomes" id="UP001320603"/>
    </source>
</evidence>
<sequence>MKFYNTFSKYILIIILSCVSISINGQTFYYSKNINNLWGKWDNNISYTLGGTYSHFYIYSTNDHPSNYKILVSIPLFDPNIISKKIKKETVKKKKWYEFKGSVEYYTKGSDKFIDRFPYGPGATDPDVDKHVSEAIIKIQPFKKNPQVYNIYFDGIGLAIWIP</sequence>
<dbReference type="EMBL" id="CP146284">
    <property type="protein sequence ID" value="WWV67842.1"/>
    <property type="molecule type" value="Genomic_DNA"/>
</dbReference>
<dbReference type="RefSeq" id="WP_251968560.1">
    <property type="nucleotide sequence ID" value="NZ_CP146284.1"/>
</dbReference>